<dbReference type="PROSITE" id="PS50071">
    <property type="entry name" value="HOMEOBOX_2"/>
    <property type="match status" value="1"/>
</dbReference>
<keyword evidence="11" id="KW-0175">Coiled coil</keyword>
<dbReference type="CDD" id="cd00086">
    <property type="entry name" value="homeodomain"/>
    <property type="match status" value="1"/>
</dbReference>
<dbReference type="SMART" id="SM00389">
    <property type="entry name" value="HOX"/>
    <property type="match status" value="1"/>
</dbReference>
<dbReference type="EMBL" id="JBBPBN010000002">
    <property type="protein sequence ID" value="KAK9044592.1"/>
    <property type="molecule type" value="Genomic_DNA"/>
</dbReference>
<evidence type="ECO:0000313" key="14">
    <source>
        <dbReference type="EMBL" id="KAK9044592.1"/>
    </source>
</evidence>
<comment type="caution">
    <text evidence="14">The sequence shown here is derived from an EMBL/GenBank/DDBJ whole genome shotgun (WGS) entry which is preliminary data.</text>
</comment>
<dbReference type="PANTHER" id="PTHR24326">
    <property type="entry name" value="HOMEOBOX-LEUCINE ZIPPER PROTEIN"/>
    <property type="match status" value="1"/>
</dbReference>
<protein>
    <recommendedName>
        <fullName evidence="10">Homeobox-leucine zipper protein</fullName>
    </recommendedName>
    <alternativeName>
        <fullName evidence="10">HD-ZIP protein</fullName>
    </alternativeName>
    <alternativeName>
        <fullName evidence="10">Homeodomain transcription factor</fullName>
    </alternativeName>
</protein>
<evidence type="ECO:0000256" key="8">
    <source>
        <dbReference type="PROSITE-ProRule" id="PRU00108"/>
    </source>
</evidence>
<dbReference type="SUPFAM" id="SSF46689">
    <property type="entry name" value="Homeodomain-like"/>
    <property type="match status" value="1"/>
</dbReference>
<keyword evidence="6 8" id="KW-0539">Nucleus</keyword>
<dbReference type="InterPro" id="IPR001356">
    <property type="entry name" value="HD"/>
</dbReference>
<feature type="DNA-binding region" description="Homeobox" evidence="8">
    <location>
        <begin position="58"/>
        <end position="112"/>
    </location>
</feature>
<reference evidence="14 15" key="1">
    <citation type="journal article" date="2024" name="G3 (Bethesda)">
        <title>Genome assembly of Hibiscus sabdariffa L. provides insights into metabolisms of medicinal natural products.</title>
        <authorList>
            <person name="Kim T."/>
        </authorList>
    </citation>
    <scope>NUCLEOTIDE SEQUENCE [LARGE SCALE GENOMIC DNA]</scope>
    <source>
        <strain evidence="14">TK-2024</strain>
        <tissue evidence="14">Old leaves</tissue>
    </source>
</reference>
<keyword evidence="4 8" id="KW-0371">Homeobox</keyword>
<evidence type="ECO:0000313" key="15">
    <source>
        <dbReference type="Proteomes" id="UP001396334"/>
    </source>
</evidence>
<keyword evidence="3 8" id="KW-0238">DNA-binding</keyword>
<dbReference type="InterPro" id="IPR009057">
    <property type="entry name" value="Homeodomain-like_sf"/>
</dbReference>
<evidence type="ECO:0000256" key="12">
    <source>
        <dbReference type="SAM" id="MobiDB-lite"/>
    </source>
</evidence>
<keyword evidence="2 10" id="KW-0805">Transcription regulation</keyword>
<feature type="region of interest" description="Disordered" evidence="12">
    <location>
        <begin position="35"/>
        <end position="57"/>
    </location>
</feature>
<evidence type="ECO:0000256" key="9">
    <source>
        <dbReference type="RuleBase" id="RU000682"/>
    </source>
</evidence>
<feature type="coiled-coil region" evidence="11">
    <location>
        <begin position="131"/>
        <end position="158"/>
    </location>
</feature>
<comment type="similarity">
    <text evidence="7 10">Belongs to the HD-ZIP homeobox family. Class I subfamily.</text>
</comment>
<keyword evidence="15" id="KW-1185">Reference proteome</keyword>
<feature type="domain" description="Homeobox" evidence="13">
    <location>
        <begin position="56"/>
        <end position="111"/>
    </location>
</feature>
<sequence>MGDDYQRMMATQMNVHEDQICQIYPRLYSEIAAQQGQGEVKPRRRRKKKKECGGAKKRKLTQEQVDLLELNFDNEHKLESERKDRIAWELGLDPHQVAVWFQNRRARWKSKKTEEEYSKLKSLHETTLVDKCRLESQVVKLKEQISKAEKEIQQLSLSLRERIDGVWSKKSSSPSLLTMEASIDPVFQGEFGHDDVFYIREDSYILGTEWVNL</sequence>
<dbReference type="InterPro" id="IPR017970">
    <property type="entry name" value="Homeobox_CS"/>
</dbReference>
<comment type="function">
    <text evidence="10">Transcription factor.</text>
</comment>
<evidence type="ECO:0000259" key="13">
    <source>
        <dbReference type="PROSITE" id="PS50071"/>
    </source>
</evidence>
<accession>A0ABR2U4D1</accession>
<keyword evidence="5 10" id="KW-0804">Transcription</keyword>
<dbReference type="Gene3D" id="1.10.10.60">
    <property type="entry name" value="Homeodomain-like"/>
    <property type="match status" value="1"/>
</dbReference>
<dbReference type="Pfam" id="PF00046">
    <property type="entry name" value="Homeodomain"/>
    <property type="match status" value="1"/>
</dbReference>
<comment type="subcellular location">
    <subcellularLocation>
        <location evidence="1 8 9">Nucleus</location>
    </subcellularLocation>
</comment>
<feature type="compositionally biased region" description="Basic residues" evidence="12">
    <location>
        <begin position="42"/>
        <end position="57"/>
    </location>
</feature>
<dbReference type="PROSITE" id="PS00027">
    <property type="entry name" value="HOMEOBOX_1"/>
    <property type="match status" value="1"/>
</dbReference>
<evidence type="ECO:0000256" key="3">
    <source>
        <dbReference type="ARBA" id="ARBA00023125"/>
    </source>
</evidence>
<proteinExistence type="inferred from homology"/>
<dbReference type="Proteomes" id="UP001396334">
    <property type="component" value="Unassembled WGS sequence"/>
</dbReference>
<dbReference type="PANTHER" id="PTHR24326:SF527">
    <property type="entry name" value="HOMEOBOX-LEUCINE ZIPPER PROTEIN ATHB-40"/>
    <property type="match status" value="1"/>
</dbReference>
<evidence type="ECO:0000256" key="1">
    <source>
        <dbReference type="ARBA" id="ARBA00004123"/>
    </source>
</evidence>
<name>A0ABR2U4D1_9ROSI</name>
<evidence type="ECO:0000256" key="2">
    <source>
        <dbReference type="ARBA" id="ARBA00023015"/>
    </source>
</evidence>
<gene>
    <name evidence="14" type="ORF">V6N11_058490</name>
</gene>
<evidence type="ECO:0000256" key="11">
    <source>
        <dbReference type="SAM" id="Coils"/>
    </source>
</evidence>
<evidence type="ECO:0000256" key="10">
    <source>
        <dbReference type="RuleBase" id="RU369038"/>
    </source>
</evidence>
<evidence type="ECO:0000256" key="6">
    <source>
        <dbReference type="ARBA" id="ARBA00023242"/>
    </source>
</evidence>
<dbReference type="InterPro" id="IPR045224">
    <property type="entry name" value="HDZip_class_I_plant"/>
</dbReference>
<organism evidence="14 15">
    <name type="scientific">Hibiscus sabdariffa</name>
    <name type="common">roselle</name>
    <dbReference type="NCBI Taxonomy" id="183260"/>
    <lineage>
        <taxon>Eukaryota</taxon>
        <taxon>Viridiplantae</taxon>
        <taxon>Streptophyta</taxon>
        <taxon>Embryophyta</taxon>
        <taxon>Tracheophyta</taxon>
        <taxon>Spermatophyta</taxon>
        <taxon>Magnoliopsida</taxon>
        <taxon>eudicotyledons</taxon>
        <taxon>Gunneridae</taxon>
        <taxon>Pentapetalae</taxon>
        <taxon>rosids</taxon>
        <taxon>malvids</taxon>
        <taxon>Malvales</taxon>
        <taxon>Malvaceae</taxon>
        <taxon>Malvoideae</taxon>
        <taxon>Hibiscus</taxon>
    </lineage>
</organism>
<evidence type="ECO:0000256" key="5">
    <source>
        <dbReference type="ARBA" id="ARBA00023163"/>
    </source>
</evidence>
<evidence type="ECO:0000256" key="7">
    <source>
        <dbReference type="ARBA" id="ARBA00025748"/>
    </source>
</evidence>
<evidence type="ECO:0000256" key="4">
    <source>
        <dbReference type="ARBA" id="ARBA00023155"/>
    </source>
</evidence>